<dbReference type="RefSeq" id="WP_154457348.1">
    <property type="nucleotide sequence ID" value="NZ_VUMV01000002.1"/>
</dbReference>
<protein>
    <submittedName>
        <fullName evidence="1">Uncharacterized protein</fullName>
    </submittedName>
</protein>
<organism evidence="1 2">
    <name type="scientific">Bilifractor porci</name>
    <dbReference type="NCBI Taxonomy" id="2606636"/>
    <lineage>
        <taxon>Bacteria</taxon>
        <taxon>Bacillati</taxon>
        <taxon>Bacillota</taxon>
        <taxon>Clostridia</taxon>
        <taxon>Lachnospirales</taxon>
        <taxon>Lachnospiraceae</taxon>
        <taxon>Bilifractor</taxon>
    </lineage>
</organism>
<reference evidence="1 2" key="1">
    <citation type="submission" date="2019-08" db="EMBL/GenBank/DDBJ databases">
        <title>In-depth cultivation of the pig gut microbiome towards novel bacterial diversity and tailored functional studies.</title>
        <authorList>
            <person name="Wylensek D."/>
            <person name="Hitch T.C.A."/>
            <person name="Clavel T."/>
        </authorList>
    </citation>
    <scope>NUCLEOTIDE SEQUENCE [LARGE SCALE GENOMIC DNA]</scope>
    <source>
        <strain evidence="1 2">Oil+RF-744-WCA-WT-13</strain>
    </source>
</reference>
<accession>A0A7X2TMT2</accession>
<keyword evidence="2" id="KW-1185">Reference proteome</keyword>
<gene>
    <name evidence="1" type="ORF">FYJ60_04400</name>
</gene>
<evidence type="ECO:0000313" key="1">
    <source>
        <dbReference type="EMBL" id="MST81549.1"/>
    </source>
</evidence>
<dbReference type="AlphaFoldDB" id="A0A7X2TMT2"/>
<proteinExistence type="predicted"/>
<name>A0A7X2TMT2_9FIRM</name>
<dbReference type="Proteomes" id="UP000466864">
    <property type="component" value="Unassembled WGS sequence"/>
</dbReference>
<evidence type="ECO:0000313" key="2">
    <source>
        <dbReference type="Proteomes" id="UP000466864"/>
    </source>
</evidence>
<sequence>MDEHCLFLKNRDIRILDELQEDVNLLQSRINEVRRHVLECKSKEDFEKIDEEIPFDEGYKHIELFD</sequence>
<dbReference type="EMBL" id="VUMV01000002">
    <property type="protein sequence ID" value="MST81549.1"/>
    <property type="molecule type" value="Genomic_DNA"/>
</dbReference>
<comment type="caution">
    <text evidence="1">The sequence shown here is derived from an EMBL/GenBank/DDBJ whole genome shotgun (WGS) entry which is preliminary data.</text>
</comment>